<dbReference type="AlphaFoldDB" id="A0A369JA78"/>
<sequence length="371" mass="39843">MSIRSNALPPVYDGTGNPDAANIEHLIDHALSVQESLNSVKLKLGNLQPDMVDQLPKLAEACQEEYGGLLSASRDSAALLRGHLNDFMTNIVPVIQSPEVPQDAKHEEVSGAAERLAATAKERAVQTDRKFADVKRALALLQDTFSRYSESTRVQLQIPLDEISAQIVQLEEKAAKVNNAAGAGGLLDSAFGSSNNPKKPAAPADTVPKTADVKVAGGTSKYEPFIRQAESIIAKIAEFFDGQAAATGTYFDLHSPHALKVASLATAKQLEERKGELAQLKSDINDKRANAERAQAVLTSVAKEYTALEGKLGNFDSVWSKLIRDMQALNEYLATSGSEAKEAEFNARIKTEGLIYAKIAAALDTFAIKAL</sequence>
<comment type="caution">
    <text evidence="2">The sequence shown here is derived from an EMBL/GenBank/DDBJ whole genome shotgun (WGS) entry which is preliminary data.</text>
</comment>
<gene>
    <name evidence="2" type="ORF">Hypma_002362</name>
</gene>
<evidence type="ECO:0000256" key="1">
    <source>
        <dbReference type="SAM" id="Coils"/>
    </source>
</evidence>
<accession>A0A369JA78</accession>
<evidence type="ECO:0000313" key="2">
    <source>
        <dbReference type="EMBL" id="RDB16643.1"/>
    </source>
</evidence>
<evidence type="ECO:0000313" key="3">
    <source>
        <dbReference type="Proteomes" id="UP000076154"/>
    </source>
</evidence>
<proteinExistence type="predicted"/>
<dbReference type="Proteomes" id="UP000076154">
    <property type="component" value="Unassembled WGS sequence"/>
</dbReference>
<name>A0A369JA78_HYPMA</name>
<keyword evidence="1" id="KW-0175">Coiled coil</keyword>
<keyword evidence="3" id="KW-1185">Reference proteome</keyword>
<reference evidence="2" key="1">
    <citation type="submission" date="2018-04" db="EMBL/GenBank/DDBJ databases">
        <title>Whole genome sequencing of Hypsizygus marmoreus.</title>
        <authorList>
            <person name="Choi I.-G."/>
            <person name="Min B."/>
            <person name="Kim J.-G."/>
            <person name="Kim S."/>
            <person name="Oh Y.-L."/>
            <person name="Kong W.-S."/>
            <person name="Park H."/>
            <person name="Jeong J."/>
            <person name="Song E.-S."/>
        </authorList>
    </citation>
    <scope>NUCLEOTIDE SEQUENCE [LARGE SCALE GENOMIC DNA]</scope>
    <source>
        <strain evidence="2">51987-8</strain>
    </source>
</reference>
<dbReference type="InParanoid" id="A0A369JA78"/>
<feature type="coiled-coil region" evidence="1">
    <location>
        <begin position="267"/>
        <end position="297"/>
    </location>
</feature>
<dbReference type="OrthoDB" id="10630459at2759"/>
<dbReference type="EMBL" id="LUEZ02000122">
    <property type="protein sequence ID" value="RDB16643.1"/>
    <property type="molecule type" value="Genomic_DNA"/>
</dbReference>
<organism evidence="2 3">
    <name type="scientific">Hypsizygus marmoreus</name>
    <name type="common">White beech mushroom</name>
    <name type="synonym">Agaricus marmoreus</name>
    <dbReference type="NCBI Taxonomy" id="39966"/>
    <lineage>
        <taxon>Eukaryota</taxon>
        <taxon>Fungi</taxon>
        <taxon>Dikarya</taxon>
        <taxon>Basidiomycota</taxon>
        <taxon>Agaricomycotina</taxon>
        <taxon>Agaricomycetes</taxon>
        <taxon>Agaricomycetidae</taxon>
        <taxon>Agaricales</taxon>
        <taxon>Tricholomatineae</taxon>
        <taxon>Lyophyllaceae</taxon>
        <taxon>Hypsizygus</taxon>
    </lineage>
</organism>
<protein>
    <submittedName>
        <fullName evidence="2">Uncharacterized protein</fullName>
    </submittedName>
</protein>